<dbReference type="Proteomes" id="UP000244336">
    <property type="component" value="Chromosome 3"/>
</dbReference>
<dbReference type="AlphaFoldDB" id="A0A2T7E5A2"/>
<evidence type="ECO:0000313" key="3">
    <source>
        <dbReference type="Proteomes" id="UP000244336"/>
    </source>
</evidence>
<sequence length="87" mass="8724">MSVGDAVFAWVRAGVAEGARGVAAGLSHVCPAAMPSASSTCGRHAHALAVASALPPRPAKERFPARRREACASGPSLPPGPGPLRSE</sequence>
<feature type="compositionally biased region" description="Basic and acidic residues" evidence="1">
    <location>
        <begin position="58"/>
        <end position="70"/>
    </location>
</feature>
<name>A0A2T7E5A2_9POAL</name>
<organism evidence="2 3">
    <name type="scientific">Panicum hallii var. hallii</name>
    <dbReference type="NCBI Taxonomy" id="1504633"/>
    <lineage>
        <taxon>Eukaryota</taxon>
        <taxon>Viridiplantae</taxon>
        <taxon>Streptophyta</taxon>
        <taxon>Embryophyta</taxon>
        <taxon>Tracheophyta</taxon>
        <taxon>Spermatophyta</taxon>
        <taxon>Magnoliopsida</taxon>
        <taxon>Liliopsida</taxon>
        <taxon>Poales</taxon>
        <taxon>Poaceae</taxon>
        <taxon>PACMAD clade</taxon>
        <taxon>Panicoideae</taxon>
        <taxon>Panicodae</taxon>
        <taxon>Paniceae</taxon>
        <taxon>Panicinae</taxon>
        <taxon>Panicum</taxon>
        <taxon>Panicum sect. Panicum</taxon>
    </lineage>
</organism>
<proteinExistence type="predicted"/>
<evidence type="ECO:0000313" key="2">
    <source>
        <dbReference type="EMBL" id="PUZ62994.1"/>
    </source>
</evidence>
<evidence type="ECO:0000256" key="1">
    <source>
        <dbReference type="SAM" id="MobiDB-lite"/>
    </source>
</evidence>
<accession>A0A2T7E5A2</accession>
<gene>
    <name evidence="2" type="ORF">GQ55_3G031800</name>
</gene>
<protein>
    <submittedName>
        <fullName evidence="2">Uncharacterized protein</fullName>
    </submittedName>
</protein>
<keyword evidence="3" id="KW-1185">Reference proteome</keyword>
<dbReference type="Gramene" id="PUZ62994">
    <property type="protein sequence ID" value="PUZ62994"/>
    <property type="gene ID" value="GQ55_3G031800"/>
</dbReference>
<feature type="compositionally biased region" description="Pro residues" evidence="1">
    <location>
        <begin position="76"/>
        <end position="87"/>
    </location>
</feature>
<reference evidence="2 3" key="1">
    <citation type="submission" date="2018-04" db="EMBL/GenBank/DDBJ databases">
        <title>WGS assembly of Panicum hallii var. hallii HAL2.</title>
        <authorList>
            <person name="Lovell J."/>
            <person name="Jenkins J."/>
            <person name="Lowry D."/>
            <person name="Mamidi S."/>
            <person name="Sreedasyam A."/>
            <person name="Weng X."/>
            <person name="Barry K."/>
            <person name="Bonette J."/>
            <person name="Campitelli B."/>
            <person name="Daum C."/>
            <person name="Gordon S."/>
            <person name="Gould B."/>
            <person name="Lipzen A."/>
            <person name="MacQueen A."/>
            <person name="Palacio-Mejia J."/>
            <person name="Plott C."/>
            <person name="Shakirov E."/>
            <person name="Shu S."/>
            <person name="Yoshinaga Y."/>
            <person name="Zane M."/>
            <person name="Rokhsar D."/>
            <person name="Grimwood J."/>
            <person name="Schmutz J."/>
            <person name="Juenger T."/>
        </authorList>
    </citation>
    <scope>NUCLEOTIDE SEQUENCE [LARGE SCALE GENOMIC DNA]</scope>
    <source>
        <strain evidence="3">cv. HAL2</strain>
    </source>
</reference>
<dbReference type="EMBL" id="CM009751">
    <property type="protein sequence ID" value="PUZ62994.1"/>
    <property type="molecule type" value="Genomic_DNA"/>
</dbReference>
<feature type="region of interest" description="Disordered" evidence="1">
    <location>
        <begin position="57"/>
        <end position="87"/>
    </location>
</feature>